<feature type="region of interest" description="Disordered" evidence="1">
    <location>
        <begin position="74"/>
        <end position="98"/>
    </location>
</feature>
<evidence type="ECO:0000313" key="3">
    <source>
        <dbReference type="Proteomes" id="UP000797356"/>
    </source>
</evidence>
<dbReference type="OrthoDB" id="543108at2759"/>
<dbReference type="EMBL" id="CM017874">
    <property type="protein sequence ID" value="KAG1334439.1"/>
    <property type="molecule type" value="Genomic_DNA"/>
</dbReference>
<gene>
    <name evidence="2" type="ORF">COCNU_03G005580</name>
</gene>
<evidence type="ECO:0000256" key="1">
    <source>
        <dbReference type="SAM" id="MobiDB-lite"/>
    </source>
</evidence>
<evidence type="ECO:0000313" key="2">
    <source>
        <dbReference type="EMBL" id="KAG1334439.1"/>
    </source>
</evidence>
<name>A0A8K0MYJ4_COCNU</name>
<dbReference type="AlphaFoldDB" id="A0A8K0MYJ4"/>
<dbReference type="PANTHER" id="PTHR35693">
    <property type="entry name" value="EXPRESSED PROTEIN"/>
    <property type="match status" value="1"/>
</dbReference>
<protein>
    <submittedName>
        <fullName evidence="2">Uncharacterized protein</fullName>
    </submittedName>
</protein>
<keyword evidence="3" id="KW-1185">Reference proteome</keyword>
<comment type="caution">
    <text evidence="2">The sequence shown here is derived from an EMBL/GenBank/DDBJ whole genome shotgun (WGS) entry which is preliminary data.</text>
</comment>
<organism evidence="2 3">
    <name type="scientific">Cocos nucifera</name>
    <name type="common">Coconut palm</name>
    <dbReference type="NCBI Taxonomy" id="13894"/>
    <lineage>
        <taxon>Eukaryota</taxon>
        <taxon>Viridiplantae</taxon>
        <taxon>Streptophyta</taxon>
        <taxon>Embryophyta</taxon>
        <taxon>Tracheophyta</taxon>
        <taxon>Spermatophyta</taxon>
        <taxon>Magnoliopsida</taxon>
        <taxon>Liliopsida</taxon>
        <taxon>Arecaceae</taxon>
        <taxon>Arecoideae</taxon>
        <taxon>Cocoseae</taxon>
        <taxon>Attaleinae</taxon>
        <taxon>Cocos</taxon>
    </lineage>
</organism>
<dbReference type="Proteomes" id="UP000797356">
    <property type="component" value="Chromosome 3"/>
</dbReference>
<accession>A0A8K0MYJ4</accession>
<feature type="compositionally biased region" description="Gly residues" evidence="1">
    <location>
        <begin position="82"/>
        <end position="98"/>
    </location>
</feature>
<sequence>MAVADMEYRAGKKAKKKAFAELKQVARLQGKAPPPSPYPSAIKEMQAEEKKYVHDRFLNPKILEIVRNTKAEKAARMQDQQGGAGCGQPRGWNGGQRW</sequence>
<dbReference type="PANTHER" id="PTHR35693:SF1">
    <property type="entry name" value="EXPRESSED PROTEIN"/>
    <property type="match status" value="1"/>
</dbReference>
<reference evidence="2" key="1">
    <citation type="journal article" date="2017" name="Gigascience">
        <title>The genome draft of coconut (Cocos nucifera).</title>
        <authorList>
            <person name="Xiao Y."/>
            <person name="Xu P."/>
            <person name="Fan H."/>
            <person name="Baudouin L."/>
            <person name="Xia W."/>
            <person name="Bocs S."/>
            <person name="Xu J."/>
            <person name="Li Q."/>
            <person name="Guo A."/>
            <person name="Zhou L."/>
            <person name="Li J."/>
            <person name="Wu Y."/>
            <person name="Ma Z."/>
            <person name="Armero A."/>
            <person name="Issali A.E."/>
            <person name="Liu N."/>
            <person name="Peng M."/>
            <person name="Yang Y."/>
        </authorList>
    </citation>
    <scope>NUCLEOTIDE SEQUENCE</scope>
    <source>
        <tissue evidence="2">Spear leaf of Hainan Tall coconut</tissue>
    </source>
</reference>
<proteinExistence type="predicted"/>
<reference evidence="2" key="2">
    <citation type="submission" date="2019-07" db="EMBL/GenBank/DDBJ databases">
        <authorList>
            <person name="Yang Y."/>
            <person name="Bocs S."/>
            <person name="Baudouin L."/>
        </authorList>
    </citation>
    <scope>NUCLEOTIDE SEQUENCE</scope>
    <source>
        <tissue evidence="2">Spear leaf of Hainan Tall coconut</tissue>
    </source>
</reference>